<gene>
    <name evidence="2" type="ORF">BIFGAL_02942</name>
</gene>
<name>D1NT31_9BIFI</name>
<accession>D1NT31</accession>
<proteinExistence type="predicted"/>
<organism evidence="2 3">
    <name type="scientific">Bifidobacterium gallicum DSM 20093 = LMG 11596</name>
    <dbReference type="NCBI Taxonomy" id="561180"/>
    <lineage>
        <taxon>Bacteria</taxon>
        <taxon>Bacillati</taxon>
        <taxon>Actinomycetota</taxon>
        <taxon>Actinomycetes</taxon>
        <taxon>Bifidobacteriales</taxon>
        <taxon>Bifidobacteriaceae</taxon>
        <taxon>Bifidobacterium</taxon>
    </lineage>
</organism>
<feature type="domain" description="DUF4357" evidence="1">
    <location>
        <begin position="2"/>
        <end position="36"/>
    </location>
</feature>
<evidence type="ECO:0000313" key="2">
    <source>
        <dbReference type="EMBL" id="EFA23833.1"/>
    </source>
</evidence>
<reference evidence="2 3" key="1">
    <citation type="submission" date="2009-11" db="EMBL/GenBank/DDBJ databases">
        <authorList>
            <person name="Weinstock G."/>
            <person name="Sodergren E."/>
            <person name="Clifton S."/>
            <person name="Fulton L."/>
            <person name="Fulton B."/>
            <person name="Courtney L."/>
            <person name="Fronick C."/>
            <person name="Harrison M."/>
            <person name="Strong C."/>
            <person name="Farmer C."/>
            <person name="Delahaunty K."/>
            <person name="Markovic C."/>
            <person name="Hall O."/>
            <person name="Minx P."/>
            <person name="Tomlinson C."/>
            <person name="Mitreva M."/>
            <person name="Nelson J."/>
            <person name="Hou S."/>
            <person name="Wollam A."/>
            <person name="Pepin K.H."/>
            <person name="Johnson M."/>
            <person name="Bhonagiri V."/>
            <person name="Nash W.E."/>
            <person name="Warren W."/>
            <person name="Chinwalla A."/>
            <person name="Mardis E.R."/>
            <person name="Wilson R.K."/>
        </authorList>
    </citation>
    <scope>NUCLEOTIDE SEQUENCE [LARGE SCALE GENOMIC DNA]</scope>
    <source>
        <strain evidence="2 3">DSM 20093</strain>
    </source>
</reference>
<dbReference type="Proteomes" id="UP000003656">
    <property type="component" value="Unassembled WGS sequence"/>
</dbReference>
<dbReference type="InterPro" id="IPR025579">
    <property type="entry name" value="DUF4357"/>
</dbReference>
<dbReference type="RefSeq" id="WP_006294355.1">
    <property type="nucleotide sequence ID" value="NZ_ABXB03000001.1"/>
</dbReference>
<dbReference type="EMBL" id="ABXB03000001">
    <property type="protein sequence ID" value="EFA23833.1"/>
    <property type="molecule type" value="Genomic_DNA"/>
</dbReference>
<sequence>MVSKDVHFKSASTAANFVTGASTNGMAAWKTKDGKSIKDALVD</sequence>
<comment type="caution">
    <text evidence="2">The sequence shown here is derived from an EMBL/GenBank/DDBJ whole genome shotgun (WGS) entry which is preliminary data.</text>
</comment>
<dbReference type="Pfam" id="PF14267">
    <property type="entry name" value="DUF4357"/>
    <property type="match status" value="1"/>
</dbReference>
<dbReference type="STRING" id="561180.BIFGAL_02942"/>
<evidence type="ECO:0000259" key="1">
    <source>
        <dbReference type="Pfam" id="PF14267"/>
    </source>
</evidence>
<dbReference type="AlphaFoldDB" id="D1NT31"/>
<evidence type="ECO:0000313" key="3">
    <source>
        <dbReference type="Proteomes" id="UP000003656"/>
    </source>
</evidence>
<protein>
    <recommendedName>
        <fullName evidence="1">DUF4357 domain-containing protein</fullName>
    </recommendedName>
</protein>